<evidence type="ECO:0000259" key="11">
    <source>
        <dbReference type="PROSITE" id="PS50157"/>
    </source>
</evidence>
<dbReference type="PROSITE" id="PS51915">
    <property type="entry name" value="ZAD"/>
    <property type="match status" value="1"/>
</dbReference>
<dbReference type="Pfam" id="PF07776">
    <property type="entry name" value="zf-AD"/>
    <property type="match status" value="1"/>
</dbReference>
<keyword evidence="6" id="KW-0238">DNA-binding</keyword>
<feature type="domain" description="C2H2-type" evidence="11">
    <location>
        <begin position="446"/>
        <end position="473"/>
    </location>
</feature>
<dbReference type="GO" id="GO:0000978">
    <property type="term" value="F:RNA polymerase II cis-regulatory region sequence-specific DNA binding"/>
    <property type="evidence" value="ECO:0007669"/>
    <property type="project" value="TreeGrafter"/>
</dbReference>
<feature type="domain" description="C2H2-type" evidence="11">
    <location>
        <begin position="390"/>
        <end position="417"/>
    </location>
</feature>
<evidence type="ECO:0000313" key="13">
    <source>
        <dbReference type="EMBL" id="JAV19649.1"/>
    </source>
</evidence>
<evidence type="ECO:0000256" key="1">
    <source>
        <dbReference type="ARBA" id="ARBA00004123"/>
    </source>
</evidence>
<dbReference type="SUPFAM" id="SSF57716">
    <property type="entry name" value="Glucocorticoid receptor-like (DNA-binding domain)"/>
    <property type="match status" value="1"/>
</dbReference>
<evidence type="ECO:0000256" key="7">
    <source>
        <dbReference type="ARBA" id="ARBA00023242"/>
    </source>
</evidence>
<feature type="domain" description="C2H2-type" evidence="11">
    <location>
        <begin position="362"/>
        <end position="389"/>
    </location>
</feature>
<feature type="compositionally biased region" description="Acidic residues" evidence="10">
    <location>
        <begin position="244"/>
        <end position="277"/>
    </location>
</feature>
<dbReference type="InterPro" id="IPR036236">
    <property type="entry name" value="Znf_C2H2_sf"/>
</dbReference>
<feature type="binding site" evidence="9">
    <location>
        <position position="37"/>
    </location>
    <ligand>
        <name>Zn(2+)</name>
        <dbReference type="ChEBI" id="CHEBI:29105"/>
    </ligand>
</feature>
<keyword evidence="5 9" id="KW-0862">Zinc</keyword>
<dbReference type="FunFam" id="3.30.160.60:FF:000303">
    <property type="entry name" value="Zinc finger protein 41"/>
    <property type="match status" value="1"/>
</dbReference>
<keyword evidence="3" id="KW-0677">Repeat</keyword>
<evidence type="ECO:0000256" key="2">
    <source>
        <dbReference type="ARBA" id="ARBA00022723"/>
    </source>
</evidence>
<dbReference type="FunFam" id="3.30.160.60:FF:001465">
    <property type="entry name" value="Zinc finger protein 560"/>
    <property type="match status" value="1"/>
</dbReference>
<feature type="domain" description="C2H2-type" evidence="11">
    <location>
        <begin position="333"/>
        <end position="361"/>
    </location>
</feature>
<keyword evidence="7" id="KW-0539">Nucleus</keyword>
<evidence type="ECO:0000256" key="6">
    <source>
        <dbReference type="ARBA" id="ARBA00023125"/>
    </source>
</evidence>
<dbReference type="SMART" id="SM00355">
    <property type="entry name" value="ZnF_C2H2"/>
    <property type="match status" value="7"/>
</dbReference>
<dbReference type="PROSITE" id="PS50157">
    <property type="entry name" value="ZINC_FINGER_C2H2_2"/>
    <property type="match status" value="5"/>
</dbReference>
<dbReference type="InterPro" id="IPR013087">
    <property type="entry name" value="Znf_C2H2_type"/>
</dbReference>
<evidence type="ECO:0000256" key="10">
    <source>
        <dbReference type="SAM" id="MobiDB-lite"/>
    </source>
</evidence>
<dbReference type="EMBL" id="GFDL01015396">
    <property type="protein sequence ID" value="JAV19649.1"/>
    <property type="molecule type" value="Transcribed_RNA"/>
</dbReference>
<dbReference type="SMART" id="SM00868">
    <property type="entry name" value="zf-AD"/>
    <property type="match status" value="1"/>
</dbReference>
<dbReference type="GO" id="GO:0008270">
    <property type="term" value="F:zinc ion binding"/>
    <property type="evidence" value="ECO:0007669"/>
    <property type="project" value="UniProtKB-UniRule"/>
</dbReference>
<organism evidence="13">
    <name type="scientific">Culex tarsalis</name>
    <name type="common">Encephalitis mosquito</name>
    <dbReference type="NCBI Taxonomy" id="7177"/>
    <lineage>
        <taxon>Eukaryota</taxon>
        <taxon>Metazoa</taxon>
        <taxon>Ecdysozoa</taxon>
        <taxon>Arthropoda</taxon>
        <taxon>Hexapoda</taxon>
        <taxon>Insecta</taxon>
        <taxon>Pterygota</taxon>
        <taxon>Neoptera</taxon>
        <taxon>Endopterygota</taxon>
        <taxon>Diptera</taxon>
        <taxon>Nematocera</taxon>
        <taxon>Culicoidea</taxon>
        <taxon>Culicidae</taxon>
        <taxon>Culicinae</taxon>
        <taxon>Culicini</taxon>
        <taxon>Culex</taxon>
        <taxon>Culex</taxon>
    </lineage>
</organism>
<evidence type="ECO:0000256" key="4">
    <source>
        <dbReference type="ARBA" id="ARBA00022771"/>
    </source>
</evidence>
<proteinExistence type="predicted"/>
<dbReference type="SUPFAM" id="SSF57667">
    <property type="entry name" value="beta-beta-alpha zinc fingers"/>
    <property type="match status" value="3"/>
</dbReference>
<feature type="domain" description="C2H2-type" evidence="11">
    <location>
        <begin position="418"/>
        <end position="445"/>
    </location>
</feature>
<keyword evidence="2 9" id="KW-0479">Metal-binding</keyword>
<dbReference type="Gene3D" id="3.30.160.60">
    <property type="entry name" value="Classic Zinc Finger"/>
    <property type="match status" value="6"/>
</dbReference>
<dbReference type="PANTHER" id="PTHR23235:SF120">
    <property type="entry name" value="KRUPPEL-LIKE FACTOR 15"/>
    <property type="match status" value="1"/>
</dbReference>
<dbReference type="Gene3D" id="3.40.1800.20">
    <property type="match status" value="1"/>
</dbReference>
<evidence type="ECO:0000256" key="9">
    <source>
        <dbReference type="PROSITE-ProRule" id="PRU01263"/>
    </source>
</evidence>
<feature type="region of interest" description="Disordered" evidence="10">
    <location>
        <begin position="244"/>
        <end position="297"/>
    </location>
</feature>
<evidence type="ECO:0000256" key="3">
    <source>
        <dbReference type="ARBA" id="ARBA00022737"/>
    </source>
</evidence>
<dbReference type="AlphaFoldDB" id="A0A1Q3EWF8"/>
<accession>A0A1Q3EWF8</accession>
<keyword evidence="4 8" id="KW-0863">Zinc-finger</keyword>
<feature type="domain" description="ZAD" evidence="12">
    <location>
        <begin position="35"/>
        <end position="114"/>
    </location>
</feature>
<evidence type="ECO:0000259" key="12">
    <source>
        <dbReference type="PROSITE" id="PS51915"/>
    </source>
</evidence>
<name>A0A1Q3EWF8_CULTA</name>
<sequence length="515" mass="59759">MDNSGRLTLEPLKDGSEECKQDLDRIRHYIDHFERLCRLCLATERLVNVYSIVQGRNVFYVRNFVKESFRLLEQKIDKKDRLPNFICEKCERNLNILYNFKKKCDASRRVLEKVRDKTIRPDDLREVELLGSPPPAATATNEQGISSRLRRTKHLQHNSAEVLRKLPETISVEKVGEIVKHETSPPPAEVTAGAVEKIVTPLKTEAEEELEKEIKEEVVSTVQIVFPAEESEPITFVMNEAVEEAQEISEPEHESEEYLEENEEQSDSDYQPDDQPEEESRSRKSGRRGRKAKTAGFSRCDKKSKEKTVCAICGALVNNVKCHMVIHEEVRPHQCEHCPKNFTSRNKLQSHINSVHLKKRDFKCEICGKAFLEKNNLKGHLRIHNGDRKYQCDLCPKTFLFAGTLRCHKLTHTQDKQHECHVCGKRFLMRTTLNKHLYVHSNERPHKCDMCEKAFRTSTHKIIHMRTHTGEKPLQCRICFTGFAHHKARSVHMKTKHAEELLAMDMLDEKGHLKF</sequence>
<dbReference type="PROSITE" id="PS00028">
    <property type="entry name" value="ZINC_FINGER_C2H2_1"/>
    <property type="match status" value="6"/>
</dbReference>
<dbReference type="GO" id="GO:0000981">
    <property type="term" value="F:DNA-binding transcription factor activity, RNA polymerase II-specific"/>
    <property type="evidence" value="ECO:0007669"/>
    <property type="project" value="TreeGrafter"/>
</dbReference>
<feature type="binding site" evidence="9">
    <location>
        <position position="40"/>
    </location>
    <ligand>
        <name>Zn(2+)</name>
        <dbReference type="ChEBI" id="CHEBI:29105"/>
    </ligand>
</feature>
<evidence type="ECO:0000256" key="5">
    <source>
        <dbReference type="ARBA" id="ARBA00022833"/>
    </source>
</evidence>
<feature type="binding site" evidence="9">
    <location>
        <position position="87"/>
    </location>
    <ligand>
        <name>Zn(2+)</name>
        <dbReference type="ChEBI" id="CHEBI:29105"/>
    </ligand>
</feature>
<dbReference type="GO" id="GO:0005634">
    <property type="term" value="C:nucleus"/>
    <property type="evidence" value="ECO:0007669"/>
    <property type="project" value="UniProtKB-SubCell"/>
</dbReference>
<protein>
    <submittedName>
        <fullName evidence="13">Putative c2h2-type zn-finger protein</fullName>
    </submittedName>
</protein>
<comment type="subcellular location">
    <subcellularLocation>
        <location evidence="1">Nucleus</location>
    </subcellularLocation>
</comment>
<reference evidence="13" key="1">
    <citation type="submission" date="2017-01" db="EMBL/GenBank/DDBJ databases">
        <title>A deep insight into the sialotranscriptome of adult male and female Cluex tarsalis mosquitoes.</title>
        <authorList>
            <person name="Ribeiro J.M."/>
            <person name="Moreira F."/>
            <person name="Bernard K.A."/>
            <person name="Calvo E."/>
        </authorList>
    </citation>
    <scope>NUCLEOTIDE SEQUENCE</scope>
    <source>
        <strain evidence="13">Kern County</strain>
        <tissue evidence="13">Salivary glands</tissue>
    </source>
</reference>
<dbReference type="Pfam" id="PF13894">
    <property type="entry name" value="zf-C2H2_4"/>
    <property type="match status" value="2"/>
</dbReference>
<dbReference type="InterPro" id="IPR012934">
    <property type="entry name" value="Znf_AD"/>
</dbReference>
<dbReference type="PANTHER" id="PTHR23235">
    <property type="entry name" value="KRUEPPEL-LIKE TRANSCRIPTION FACTOR"/>
    <property type="match status" value="1"/>
</dbReference>
<feature type="compositionally biased region" description="Basic residues" evidence="10">
    <location>
        <begin position="283"/>
        <end position="293"/>
    </location>
</feature>
<feature type="binding site" evidence="9">
    <location>
        <position position="90"/>
    </location>
    <ligand>
        <name>Zn(2+)</name>
        <dbReference type="ChEBI" id="CHEBI:29105"/>
    </ligand>
</feature>
<dbReference type="GO" id="GO:0000122">
    <property type="term" value="P:negative regulation of transcription by RNA polymerase II"/>
    <property type="evidence" value="ECO:0007669"/>
    <property type="project" value="UniProtKB-ARBA"/>
</dbReference>
<evidence type="ECO:0000256" key="8">
    <source>
        <dbReference type="PROSITE-ProRule" id="PRU00042"/>
    </source>
</evidence>